<accession>B8HPJ0</accession>
<keyword evidence="2" id="KW-1133">Transmembrane helix</keyword>
<reference evidence="3" key="1">
    <citation type="submission" date="2009-01" db="EMBL/GenBank/DDBJ databases">
        <title>Complete sequence of chromosome Cyanothece sp. PCC 7425.</title>
        <authorList>
            <consortium name="US DOE Joint Genome Institute"/>
            <person name="Lucas S."/>
            <person name="Copeland A."/>
            <person name="Lapidus A."/>
            <person name="Glavina del Rio T."/>
            <person name="Dalin E."/>
            <person name="Tice H."/>
            <person name="Bruce D."/>
            <person name="Goodwin L."/>
            <person name="Pitluck S."/>
            <person name="Sims D."/>
            <person name="Meineke L."/>
            <person name="Brettin T."/>
            <person name="Detter J.C."/>
            <person name="Han C."/>
            <person name="Larimer F."/>
            <person name="Land M."/>
            <person name="Hauser L."/>
            <person name="Kyrpides N."/>
            <person name="Ovchinnikova G."/>
            <person name="Liberton M."/>
            <person name="Stoeckel J."/>
            <person name="Banerjee A."/>
            <person name="Singh A."/>
            <person name="Page L."/>
            <person name="Sato H."/>
            <person name="Zhao L."/>
            <person name="Sherman L."/>
            <person name="Pakrasi H."/>
            <person name="Richardson P."/>
        </authorList>
    </citation>
    <scope>NUCLEOTIDE SEQUENCE</scope>
    <source>
        <strain evidence="3">PCC 7425</strain>
    </source>
</reference>
<sequence>MDIVTLLNWILGPLLAILTLLFILRIVLTWYPQINLNQFPYNLVSWPTEPFLAPTRRVIPPLGGVDITPVIWVFLVSLIQQLFLGPQGLVNLIF</sequence>
<comment type="similarity">
    <text evidence="1">Belongs to the YggT family.</text>
</comment>
<dbReference type="EMBL" id="CP001344">
    <property type="protein sequence ID" value="ACL43851.1"/>
    <property type="molecule type" value="Genomic_DNA"/>
</dbReference>
<dbReference type="GO" id="GO:0016020">
    <property type="term" value="C:membrane"/>
    <property type="evidence" value="ECO:0007669"/>
    <property type="project" value="InterPro"/>
</dbReference>
<feature type="transmembrane region" description="Helical" evidence="2">
    <location>
        <begin position="6"/>
        <end position="28"/>
    </location>
</feature>
<dbReference type="AlphaFoldDB" id="B8HPJ0"/>
<dbReference type="Pfam" id="PF02325">
    <property type="entry name" value="CCB3_YggT"/>
    <property type="match status" value="1"/>
</dbReference>
<evidence type="ECO:0000256" key="1">
    <source>
        <dbReference type="ARBA" id="ARBA00010894"/>
    </source>
</evidence>
<dbReference type="PANTHER" id="PTHR33219:SF14">
    <property type="entry name" value="PROTEIN COFACTOR ASSEMBLY OF COMPLEX C SUBUNIT B CCB3, CHLOROPLASTIC-RELATED"/>
    <property type="match status" value="1"/>
</dbReference>
<dbReference type="eggNOG" id="COG0762">
    <property type="taxonomic scope" value="Bacteria"/>
</dbReference>
<dbReference type="PANTHER" id="PTHR33219">
    <property type="entry name" value="YLMG HOMOLOG PROTEIN 2, CHLOROPLASTIC"/>
    <property type="match status" value="1"/>
</dbReference>
<organism evidence="3">
    <name type="scientific">Cyanothece sp. (strain PCC 7425 / ATCC 29141)</name>
    <dbReference type="NCBI Taxonomy" id="395961"/>
    <lineage>
        <taxon>Bacteria</taxon>
        <taxon>Bacillati</taxon>
        <taxon>Cyanobacteriota</taxon>
        <taxon>Cyanophyceae</taxon>
        <taxon>Gomontiellales</taxon>
        <taxon>Cyanothecaceae</taxon>
        <taxon>Cyanothece</taxon>
    </lineage>
</organism>
<gene>
    <name evidence="3" type="ordered locus">Cyan7425_1481</name>
</gene>
<dbReference type="InterPro" id="IPR003425">
    <property type="entry name" value="CCB3/YggT"/>
</dbReference>
<keyword evidence="2" id="KW-0812">Transmembrane</keyword>
<proteinExistence type="inferred from homology"/>
<dbReference type="STRING" id="395961.Cyan7425_1481"/>
<protein>
    <recommendedName>
        <fullName evidence="4">YggT family protein</fullName>
    </recommendedName>
</protein>
<dbReference type="OrthoDB" id="9814445at2"/>
<dbReference type="HOGENOM" id="CLU_136788_3_0_3"/>
<evidence type="ECO:0000313" key="3">
    <source>
        <dbReference type="EMBL" id="ACL43851.1"/>
    </source>
</evidence>
<dbReference type="KEGG" id="cyn:Cyan7425_1481"/>
<evidence type="ECO:0008006" key="4">
    <source>
        <dbReference type="Google" id="ProtNLM"/>
    </source>
</evidence>
<name>B8HPJ0_CYAP4</name>
<keyword evidence="2" id="KW-0472">Membrane</keyword>
<evidence type="ECO:0000256" key="2">
    <source>
        <dbReference type="SAM" id="Phobius"/>
    </source>
</evidence>